<dbReference type="SUPFAM" id="SSF55060">
    <property type="entry name" value="GHMP Kinase, C-terminal domain"/>
    <property type="match status" value="1"/>
</dbReference>
<keyword evidence="6" id="KW-0299">Galactose metabolism</keyword>
<accession>A0A5B8U8W8</accession>
<keyword evidence="4 10" id="KW-0418">Kinase</keyword>
<keyword evidence="5" id="KW-0067">ATP-binding</keyword>
<dbReference type="InterPro" id="IPR019741">
    <property type="entry name" value="Galactokinase_CS"/>
</dbReference>
<dbReference type="InterPro" id="IPR020568">
    <property type="entry name" value="Ribosomal_Su5_D2-typ_SF"/>
</dbReference>
<dbReference type="Gene3D" id="3.30.230.10">
    <property type="match status" value="1"/>
</dbReference>
<keyword evidence="3" id="KW-0547">Nucleotide-binding</keyword>
<feature type="domain" description="GHMP kinase C-terminal" evidence="8">
    <location>
        <begin position="258"/>
        <end position="321"/>
    </location>
</feature>
<evidence type="ECO:0000259" key="7">
    <source>
        <dbReference type="Pfam" id="PF00288"/>
    </source>
</evidence>
<proteinExistence type="inferred from homology"/>
<dbReference type="Gene3D" id="3.30.70.890">
    <property type="entry name" value="GHMP kinase, C-terminal domain"/>
    <property type="match status" value="1"/>
</dbReference>
<evidence type="ECO:0000313" key="10">
    <source>
        <dbReference type="EMBL" id="QEC49445.1"/>
    </source>
</evidence>
<dbReference type="PANTHER" id="PTHR10457:SF7">
    <property type="entry name" value="GALACTOKINASE-RELATED"/>
    <property type="match status" value="1"/>
</dbReference>
<dbReference type="GO" id="GO:0006012">
    <property type="term" value="P:galactose metabolic process"/>
    <property type="evidence" value="ECO:0007669"/>
    <property type="project" value="UniProtKB-KW"/>
</dbReference>
<dbReference type="GO" id="GO:0004335">
    <property type="term" value="F:galactokinase activity"/>
    <property type="evidence" value="ECO:0007669"/>
    <property type="project" value="InterPro"/>
</dbReference>
<dbReference type="EMBL" id="CP042430">
    <property type="protein sequence ID" value="QEC49445.1"/>
    <property type="molecule type" value="Genomic_DNA"/>
</dbReference>
<dbReference type="Pfam" id="PF00288">
    <property type="entry name" value="GHMP_kinases_N"/>
    <property type="match status" value="1"/>
</dbReference>
<evidence type="ECO:0000259" key="8">
    <source>
        <dbReference type="Pfam" id="PF08544"/>
    </source>
</evidence>
<dbReference type="OrthoDB" id="250531at2"/>
<dbReference type="PANTHER" id="PTHR10457">
    <property type="entry name" value="MEVALONATE KINASE/GALACTOKINASE"/>
    <property type="match status" value="1"/>
</dbReference>
<feature type="domain" description="GHMP kinase N-terminal" evidence="7">
    <location>
        <begin position="87"/>
        <end position="163"/>
    </location>
</feature>
<dbReference type="Pfam" id="PF10509">
    <property type="entry name" value="GalKase_gal_bdg"/>
    <property type="match status" value="1"/>
</dbReference>
<dbReference type="InterPro" id="IPR014721">
    <property type="entry name" value="Ribsml_uS5_D2-typ_fold_subgr"/>
</dbReference>
<comment type="similarity">
    <text evidence="1">Belongs to the GHMP kinase family. GalK subfamily.</text>
</comment>
<dbReference type="InterPro" id="IPR019539">
    <property type="entry name" value="GalKase_N"/>
</dbReference>
<dbReference type="Pfam" id="PF08544">
    <property type="entry name" value="GHMP_kinases_C"/>
    <property type="match status" value="1"/>
</dbReference>
<dbReference type="PRINTS" id="PR00959">
    <property type="entry name" value="MEVGALKINASE"/>
</dbReference>
<evidence type="ECO:0000256" key="4">
    <source>
        <dbReference type="ARBA" id="ARBA00022777"/>
    </source>
</evidence>
<dbReference type="AlphaFoldDB" id="A0A5B8U8W8"/>
<dbReference type="SUPFAM" id="SSF54211">
    <property type="entry name" value="Ribosomal protein S5 domain 2-like"/>
    <property type="match status" value="1"/>
</dbReference>
<sequence>MNAPGVCAFGPGRVNLIGEHTDYNGGLALPFAIAEGVTVTATPIDGDRVRAVAADLGEDDEFPLAAPPRAEGWRAFVRGIVAELGTAGHTLCPASLTITSTLARGSGLSSSAALEVALALALLAAAGERDPDRRALARLCSGVENDWVGAQTGLLDQTAALLGAQGTALRIDFATMDVTPVPLDLGGWRLVTVDSGETHSLATGGYNARRAECEGAARRLGVATLSAADAAAAARLPDPLDRRARHVLEENARVEAAVAALSHGDLAALGPLLDASHASLRDLYDASTDAVERTVRTLREAGAAGARMVGGGFGGHVLALLAPGAGLPPGAHEVAPSAGARLL</sequence>
<keyword evidence="6" id="KW-0119">Carbohydrate metabolism</keyword>
<dbReference type="InterPro" id="IPR006206">
    <property type="entry name" value="Mevalonate/galactokinase"/>
</dbReference>
<dbReference type="PIRSF" id="PIRSF000530">
    <property type="entry name" value="Galactokinase"/>
    <property type="match status" value="1"/>
</dbReference>
<dbReference type="Proteomes" id="UP000321805">
    <property type="component" value="Chromosome"/>
</dbReference>
<evidence type="ECO:0000256" key="1">
    <source>
        <dbReference type="ARBA" id="ARBA00006566"/>
    </source>
</evidence>
<keyword evidence="11" id="KW-1185">Reference proteome</keyword>
<dbReference type="GO" id="GO:0005524">
    <property type="term" value="F:ATP binding"/>
    <property type="evidence" value="ECO:0007669"/>
    <property type="project" value="UniProtKB-KW"/>
</dbReference>
<dbReference type="GO" id="GO:0005829">
    <property type="term" value="C:cytosol"/>
    <property type="evidence" value="ECO:0007669"/>
    <property type="project" value="TreeGrafter"/>
</dbReference>
<dbReference type="KEGG" id="bsol:FSW04_18970"/>
<name>A0A5B8U8W8_9ACTN</name>
<dbReference type="InterPro" id="IPR006204">
    <property type="entry name" value="GHMP_kinase_N_dom"/>
</dbReference>
<dbReference type="InterPro" id="IPR013750">
    <property type="entry name" value="GHMP_kinase_C_dom"/>
</dbReference>
<reference evidence="10 11" key="1">
    <citation type="journal article" date="2018" name="J. Microbiol.">
        <title>Baekduia soli gen. nov., sp. nov., a novel bacterium isolated from the soil of Baekdu Mountain and proposal of a novel family name, Baekduiaceae fam. nov.</title>
        <authorList>
            <person name="An D.S."/>
            <person name="Siddiqi M.Z."/>
            <person name="Kim K.H."/>
            <person name="Yu H.S."/>
            <person name="Im W.T."/>
        </authorList>
    </citation>
    <scope>NUCLEOTIDE SEQUENCE [LARGE SCALE GENOMIC DNA]</scope>
    <source>
        <strain evidence="10 11">BR7-21</strain>
    </source>
</reference>
<dbReference type="PRINTS" id="PR00473">
    <property type="entry name" value="GALCTOKINASE"/>
</dbReference>
<evidence type="ECO:0000256" key="2">
    <source>
        <dbReference type="ARBA" id="ARBA00022679"/>
    </source>
</evidence>
<evidence type="ECO:0000259" key="9">
    <source>
        <dbReference type="Pfam" id="PF10509"/>
    </source>
</evidence>
<gene>
    <name evidence="10" type="ORF">FSW04_18970</name>
</gene>
<evidence type="ECO:0000256" key="3">
    <source>
        <dbReference type="ARBA" id="ARBA00022741"/>
    </source>
</evidence>
<feature type="domain" description="Galactokinase N-terminal" evidence="9">
    <location>
        <begin position="4"/>
        <end position="42"/>
    </location>
</feature>
<dbReference type="PROSITE" id="PS00106">
    <property type="entry name" value="GALACTOKINASE"/>
    <property type="match status" value="1"/>
</dbReference>
<dbReference type="InterPro" id="IPR000705">
    <property type="entry name" value="Galactokinase"/>
</dbReference>
<evidence type="ECO:0000313" key="11">
    <source>
        <dbReference type="Proteomes" id="UP000321805"/>
    </source>
</evidence>
<protein>
    <submittedName>
        <fullName evidence="10">Galactokinase</fullName>
    </submittedName>
</protein>
<evidence type="ECO:0000256" key="5">
    <source>
        <dbReference type="ARBA" id="ARBA00022840"/>
    </source>
</evidence>
<dbReference type="InterPro" id="IPR036554">
    <property type="entry name" value="GHMP_kinase_C_sf"/>
</dbReference>
<evidence type="ECO:0000256" key="6">
    <source>
        <dbReference type="ARBA" id="ARBA00023144"/>
    </source>
</evidence>
<organism evidence="10 11">
    <name type="scientific">Baekduia soli</name>
    <dbReference type="NCBI Taxonomy" id="496014"/>
    <lineage>
        <taxon>Bacteria</taxon>
        <taxon>Bacillati</taxon>
        <taxon>Actinomycetota</taxon>
        <taxon>Thermoleophilia</taxon>
        <taxon>Solirubrobacterales</taxon>
        <taxon>Baekduiaceae</taxon>
        <taxon>Baekduia</taxon>
    </lineage>
</organism>
<dbReference type="RefSeq" id="WP_146921806.1">
    <property type="nucleotide sequence ID" value="NZ_CP042430.1"/>
</dbReference>
<keyword evidence="2" id="KW-0808">Transferase</keyword>